<accession>A0A0E9TKT5</accession>
<reference evidence="1" key="2">
    <citation type="journal article" date="2015" name="Fish Shellfish Immunol.">
        <title>Early steps in the European eel (Anguilla anguilla)-Vibrio vulnificus interaction in the gills: Role of the RtxA13 toxin.</title>
        <authorList>
            <person name="Callol A."/>
            <person name="Pajuelo D."/>
            <person name="Ebbesson L."/>
            <person name="Teles M."/>
            <person name="MacKenzie S."/>
            <person name="Amaro C."/>
        </authorList>
    </citation>
    <scope>NUCLEOTIDE SEQUENCE</scope>
</reference>
<protein>
    <submittedName>
        <fullName evidence="1">Uncharacterized protein</fullName>
    </submittedName>
</protein>
<reference evidence="1" key="1">
    <citation type="submission" date="2014-11" db="EMBL/GenBank/DDBJ databases">
        <authorList>
            <person name="Amaro Gonzalez C."/>
        </authorList>
    </citation>
    <scope>NUCLEOTIDE SEQUENCE</scope>
</reference>
<evidence type="ECO:0000313" key="1">
    <source>
        <dbReference type="EMBL" id="JAH54264.1"/>
    </source>
</evidence>
<dbReference type="EMBL" id="GBXM01054313">
    <property type="protein sequence ID" value="JAH54264.1"/>
    <property type="molecule type" value="Transcribed_RNA"/>
</dbReference>
<sequence length="33" mass="3726">MSSSHSSTTAHFPRLFPPKSYMRLVCSRSQVTV</sequence>
<name>A0A0E9TKT5_ANGAN</name>
<proteinExistence type="predicted"/>
<organism evidence="1">
    <name type="scientific">Anguilla anguilla</name>
    <name type="common">European freshwater eel</name>
    <name type="synonym">Muraena anguilla</name>
    <dbReference type="NCBI Taxonomy" id="7936"/>
    <lineage>
        <taxon>Eukaryota</taxon>
        <taxon>Metazoa</taxon>
        <taxon>Chordata</taxon>
        <taxon>Craniata</taxon>
        <taxon>Vertebrata</taxon>
        <taxon>Euteleostomi</taxon>
        <taxon>Actinopterygii</taxon>
        <taxon>Neopterygii</taxon>
        <taxon>Teleostei</taxon>
        <taxon>Anguilliformes</taxon>
        <taxon>Anguillidae</taxon>
        <taxon>Anguilla</taxon>
    </lineage>
</organism>
<dbReference type="AlphaFoldDB" id="A0A0E9TKT5"/>